<dbReference type="FunFam" id="3.40.190.290:FF:000001">
    <property type="entry name" value="Transcriptional regulator, LysR family"/>
    <property type="match status" value="1"/>
</dbReference>
<evidence type="ECO:0000256" key="4">
    <source>
        <dbReference type="ARBA" id="ARBA00023163"/>
    </source>
</evidence>
<reference evidence="6" key="1">
    <citation type="submission" date="2020-08" db="EMBL/GenBank/DDBJ databases">
        <title>Novel species isolated from subtropical streams in China.</title>
        <authorList>
            <person name="Lu H."/>
        </authorList>
    </citation>
    <scope>NUCLEOTIDE SEQUENCE</scope>
    <source>
        <strain evidence="6">CY7W</strain>
    </source>
</reference>
<evidence type="ECO:0000313" key="7">
    <source>
        <dbReference type="Proteomes" id="UP000612361"/>
    </source>
</evidence>
<name>A0A923KZU7_9BURK</name>
<dbReference type="PANTHER" id="PTHR30537:SF5">
    <property type="entry name" value="HTH-TYPE TRANSCRIPTIONAL ACTIVATOR TTDR-RELATED"/>
    <property type="match status" value="1"/>
</dbReference>
<dbReference type="SUPFAM" id="SSF53850">
    <property type="entry name" value="Periplasmic binding protein-like II"/>
    <property type="match status" value="1"/>
</dbReference>
<dbReference type="Gene3D" id="1.10.10.10">
    <property type="entry name" value="Winged helix-like DNA-binding domain superfamily/Winged helix DNA-binding domain"/>
    <property type="match status" value="1"/>
</dbReference>
<dbReference type="InterPro" id="IPR036390">
    <property type="entry name" value="WH_DNA-bd_sf"/>
</dbReference>
<dbReference type="PANTHER" id="PTHR30537">
    <property type="entry name" value="HTH-TYPE TRANSCRIPTIONAL REGULATOR"/>
    <property type="match status" value="1"/>
</dbReference>
<dbReference type="CDD" id="cd08422">
    <property type="entry name" value="PBP2_CrgA_like"/>
    <property type="match status" value="1"/>
</dbReference>
<dbReference type="AlphaFoldDB" id="A0A923KZU7"/>
<dbReference type="GO" id="GO:0003700">
    <property type="term" value="F:DNA-binding transcription factor activity"/>
    <property type="evidence" value="ECO:0007669"/>
    <property type="project" value="InterPro"/>
</dbReference>
<feature type="domain" description="HTH lysR-type" evidence="5">
    <location>
        <begin position="1"/>
        <end position="53"/>
    </location>
</feature>
<protein>
    <submittedName>
        <fullName evidence="6">LysR family transcriptional regulator</fullName>
    </submittedName>
</protein>
<organism evidence="6 7">
    <name type="scientific">Undibacterium rugosum</name>
    <dbReference type="NCBI Taxonomy" id="2762291"/>
    <lineage>
        <taxon>Bacteria</taxon>
        <taxon>Pseudomonadati</taxon>
        <taxon>Pseudomonadota</taxon>
        <taxon>Betaproteobacteria</taxon>
        <taxon>Burkholderiales</taxon>
        <taxon>Oxalobacteraceae</taxon>
        <taxon>Undibacterium</taxon>
    </lineage>
</organism>
<keyword evidence="2" id="KW-0805">Transcription regulation</keyword>
<dbReference type="Gene3D" id="3.40.190.290">
    <property type="match status" value="1"/>
</dbReference>
<dbReference type="InterPro" id="IPR005119">
    <property type="entry name" value="LysR_subst-bd"/>
</dbReference>
<dbReference type="InterPro" id="IPR000847">
    <property type="entry name" value="LysR_HTH_N"/>
</dbReference>
<dbReference type="EMBL" id="JACOGG010000009">
    <property type="protein sequence ID" value="MBC3935706.1"/>
    <property type="molecule type" value="Genomic_DNA"/>
</dbReference>
<evidence type="ECO:0000256" key="3">
    <source>
        <dbReference type="ARBA" id="ARBA00023125"/>
    </source>
</evidence>
<dbReference type="Pfam" id="PF03466">
    <property type="entry name" value="LysR_substrate"/>
    <property type="match status" value="1"/>
</dbReference>
<sequence length="305" mass="33929">MEIFVEVARLRSFSAAGRQLGLSRALVSKHIQQLEQNLGARLLHRSTREVSLTDSGQAFLQPCSASVEHARQARAAIGYDSNILQGSLRLQAPSSFGTEWLADALARFALQHPQLQPSLHLDDQLLDPVRYGFDLSIRVGGIPDSHGLHMRTIAPCRGVLCASPAYLEQHGMPQHPAELSAHRCLHFQHLTQGVQWEFQRGEERLSVEIQPAFSANNGKVLHQAALLGVGIAYNTSFLAWRDLCEGRLLPVLADWQLPLNYFTALYPATRYVSPKVRALIDYLLAQYQPEPAWDKALREAGLSSQ</sequence>
<dbReference type="PROSITE" id="PS50931">
    <property type="entry name" value="HTH_LYSR"/>
    <property type="match status" value="1"/>
</dbReference>
<comment type="caution">
    <text evidence="6">The sequence shown here is derived from an EMBL/GenBank/DDBJ whole genome shotgun (WGS) entry which is preliminary data.</text>
</comment>
<gene>
    <name evidence="6" type="ORF">H8K47_10075</name>
</gene>
<evidence type="ECO:0000256" key="2">
    <source>
        <dbReference type="ARBA" id="ARBA00023015"/>
    </source>
</evidence>
<keyword evidence="7" id="KW-1185">Reference proteome</keyword>
<keyword evidence="4" id="KW-0804">Transcription</keyword>
<dbReference type="Pfam" id="PF00126">
    <property type="entry name" value="HTH_1"/>
    <property type="match status" value="1"/>
</dbReference>
<accession>A0A923KZU7</accession>
<evidence type="ECO:0000313" key="6">
    <source>
        <dbReference type="EMBL" id="MBC3935706.1"/>
    </source>
</evidence>
<dbReference type="InterPro" id="IPR036388">
    <property type="entry name" value="WH-like_DNA-bd_sf"/>
</dbReference>
<dbReference type="FunFam" id="1.10.10.10:FF:000001">
    <property type="entry name" value="LysR family transcriptional regulator"/>
    <property type="match status" value="1"/>
</dbReference>
<proteinExistence type="inferred from homology"/>
<dbReference type="GO" id="GO:0003677">
    <property type="term" value="F:DNA binding"/>
    <property type="evidence" value="ECO:0007669"/>
    <property type="project" value="UniProtKB-KW"/>
</dbReference>
<evidence type="ECO:0000256" key="1">
    <source>
        <dbReference type="ARBA" id="ARBA00009437"/>
    </source>
</evidence>
<dbReference type="SUPFAM" id="SSF46785">
    <property type="entry name" value="Winged helix' DNA-binding domain"/>
    <property type="match status" value="1"/>
</dbReference>
<keyword evidence="3" id="KW-0238">DNA-binding</keyword>
<dbReference type="Proteomes" id="UP000612361">
    <property type="component" value="Unassembled WGS sequence"/>
</dbReference>
<evidence type="ECO:0000259" key="5">
    <source>
        <dbReference type="PROSITE" id="PS50931"/>
    </source>
</evidence>
<comment type="similarity">
    <text evidence="1">Belongs to the LysR transcriptional regulatory family.</text>
</comment>
<dbReference type="InterPro" id="IPR058163">
    <property type="entry name" value="LysR-type_TF_proteobact-type"/>
</dbReference>